<sequence>TLSGWQAFLAGRNRTPPAEFFVDATLSGTVVKVGDDDRIEDLQGRLWWSGNRAEVIGVRATLNGSPLPILDVVVDGATNFLAGDPERRRLVSGGAPLLGLQPLWEWLQPDPDDENPTETRIALGLEIDRMHHPMFLWPIENASIAVWDTEQGLHIVADEGAWAGVPVSGEADWLFEPEERVRVQLTAGAPTPGAPVAAATGDWAEGNLVIGVRNEGPWKQQHAVSRFTAHGGVFRFDDVEIPLNPRGEIRASLELNL</sequence>
<name>X0WXP2_9ZZZZ</name>
<organism evidence="1">
    <name type="scientific">marine sediment metagenome</name>
    <dbReference type="NCBI Taxonomy" id="412755"/>
    <lineage>
        <taxon>unclassified sequences</taxon>
        <taxon>metagenomes</taxon>
        <taxon>ecological metagenomes</taxon>
    </lineage>
</organism>
<feature type="non-terminal residue" evidence="1">
    <location>
        <position position="1"/>
    </location>
</feature>
<gene>
    <name evidence="1" type="ORF">S01H1_56319</name>
</gene>
<dbReference type="EMBL" id="BARS01036661">
    <property type="protein sequence ID" value="GAG17501.1"/>
    <property type="molecule type" value="Genomic_DNA"/>
</dbReference>
<dbReference type="AlphaFoldDB" id="X0WXP2"/>
<reference evidence="1" key="1">
    <citation type="journal article" date="2014" name="Front. Microbiol.">
        <title>High frequency of phylogenetically diverse reductive dehalogenase-homologous genes in deep subseafloor sedimentary metagenomes.</title>
        <authorList>
            <person name="Kawai M."/>
            <person name="Futagami T."/>
            <person name="Toyoda A."/>
            <person name="Takaki Y."/>
            <person name="Nishi S."/>
            <person name="Hori S."/>
            <person name="Arai W."/>
            <person name="Tsubouchi T."/>
            <person name="Morono Y."/>
            <person name="Uchiyama I."/>
            <person name="Ito T."/>
            <person name="Fujiyama A."/>
            <person name="Inagaki F."/>
            <person name="Takami H."/>
        </authorList>
    </citation>
    <scope>NUCLEOTIDE SEQUENCE</scope>
    <source>
        <strain evidence="1">Expedition CK06-06</strain>
    </source>
</reference>
<feature type="non-terminal residue" evidence="1">
    <location>
        <position position="257"/>
    </location>
</feature>
<proteinExistence type="predicted"/>
<accession>X0WXP2</accession>
<evidence type="ECO:0000313" key="1">
    <source>
        <dbReference type="EMBL" id="GAG17501.1"/>
    </source>
</evidence>
<comment type="caution">
    <text evidence="1">The sequence shown here is derived from an EMBL/GenBank/DDBJ whole genome shotgun (WGS) entry which is preliminary data.</text>
</comment>
<protein>
    <submittedName>
        <fullName evidence="1">Uncharacterized protein</fullName>
    </submittedName>
</protein>